<name>A0AAV0IEP5_9ROSI</name>
<dbReference type="InterPro" id="IPR051320">
    <property type="entry name" value="Viral_Replic_Matur_Polypro"/>
</dbReference>
<evidence type="ECO:0000313" key="2">
    <source>
        <dbReference type="EMBL" id="CAI0396090.1"/>
    </source>
</evidence>
<gene>
    <name evidence="2" type="ORF">LITE_LOCUS8975</name>
</gene>
<dbReference type="InterPro" id="IPR043128">
    <property type="entry name" value="Rev_trsase/Diguanyl_cyclase"/>
</dbReference>
<dbReference type="SUPFAM" id="SSF56672">
    <property type="entry name" value="DNA/RNA polymerases"/>
    <property type="match status" value="1"/>
</dbReference>
<accession>A0AAV0IEP5</accession>
<comment type="caution">
    <text evidence="2">The sequence shown here is derived from an EMBL/GenBank/DDBJ whole genome shotgun (WGS) entry which is preliminary data.</text>
</comment>
<proteinExistence type="predicted"/>
<feature type="domain" description="Reverse transcriptase/retrotransposon-derived protein RNase H-like" evidence="1">
    <location>
        <begin position="100"/>
        <end position="190"/>
    </location>
</feature>
<evidence type="ECO:0000313" key="3">
    <source>
        <dbReference type="Proteomes" id="UP001154282"/>
    </source>
</evidence>
<organism evidence="2 3">
    <name type="scientific">Linum tenue</name>
    <dbReference type="NCBI Taxonomy" id="586396"/>
    <lineage>
        <taxon>Eukaryota</taxon>
        <taxon>Viridiplantae</taxon>
        <taxon>Streptophyta</taxon>
        <taxon>Embryophyta</taxon>
        <taxon>Tracheophyta</taxon>
        <taxon>Spermatophyta</taxon>
        <taxon>Magnoliopsida</taxon>
        <taxon>eudicotyledons</taxon>
        <taxon>Gunneridae</taxon>
        <taxon>Pentapetalae</taxon>
        <taxon>rosids</taxon>
        <taxon>fabids</taxon>
        <taxon>Malpighiales</taxon>
        <taxon>Linaceae</taxon>
        <taxon>Linum</taxon>
    </lineage>
</organism>
<protein>
    <recommendedName>
        <fullName evidence="1">Reverse transcriptase/retrotransposon-derived protein RNase H-like domain-containing protein</fullName>
    </recommendedName>
</protein>
<dbReference type="EMBL" id="CAMGYJ010000003">
    <property type="protein sequence ID" value="CAI0396090.1"/>
    <property type="molecule type" value="Genomic_DNA"/>
</dbReference>
<sequence length="218" mass="25556">FKHLNLFLEVTRRSGLAVSKPKLSLFQIKIGFLGHYINQGTIVPITRSLQFEDKFSYQILAKNQLQRFLGSLNYILDFYPNINILCKPLHNRLKKSPPPWSDQHTEIVLQIKRQVQSLPCLHISDPSPSKFVETDASDLRYGGILKQIQNDKELLVFFTSKHRNPIKINYSTVKKKYCLLLFYASQNFSMICSIKSFYYALIVNHQNTFWKKCSKFRF</sequence>
<dbReference type="InterPro" id="IPR041577">
    <property type="entry name" value="RT_RNaseH_2"/>
</dbReference>
<dbReference type="PANTHER" id="PTHR33064">
    <property type="entry name" value="POL PROTEIN"/>
    <property type="match status" value="1"/>
</dbReference>
<dbReference type="InterPro" id="IPR043502">
    <property type="entry name" value="DNA/RNA_pol_sf"/>
</dbReference>
<dbReference type="AlphaFoldDB" id="A0AAV0IEP5"/>
<feature type="non-terminal residue" evidence="2">
    <location>
        <position position="1"/>
    </location>
</feature>
<keyword evidence="3" id="KW-1185">Reference proteome</keyword>
<reference evidence="2" key="1">
    <citation type="submission" date="2022-08" db="EMBL/GenBank/DDBJ databases">
        <authorList>
            <person name="Gutierrez-Valencia J."/>
        </authorList>
    </citation>
    <scope>NUCLEOTIDE SEQUENCE</scope>
</reference>
<dbReference type="Pfam" id="PF17919">
    <property type="entry name" value="RT_RNaseH_2"/>
    <property type="match status" value="1"/>
</dbReference>
<evidence type="ECO:0000259" key="1">
    <source>
        <dbReference type="Pfam" id="PF17919"/>
    </source>
</evidence>
<dbReference type="PANTHER" id="PTHR33064:SF37">
    <property type="entry name" value="RIBONUCLEASE H"/>
    <property type="match status" value="1"/>
</dbReference>
<dbReference type="Proteomes" id="UP001154282">
    <property type="component" value="Unassembled WGS sequence"/>
</dbReference>
<dbReference type="Gene3D" id="3.30.70.270">
    <property type="match status" value="1"/>
</dbReference>